<accession>A0A6H1ZRZ7</accession>
<sequence>MEKKGNGRGCQPGDRGDASNSAGIAKLKSGYAGNLSGEASKGYSEVKTGWGGNVRR</sequence>
<proteinExistence type="predicted"/>
<dbReference type="EMBL" id="MT142825">
    <property type="protein sequence ID" value="QJA89136.1"/>
    <property type="molecule type" value="Genomic_DNA"/>
</dbReference>
<gene>
    <name evidence="3" type="ORF">MM415B02603_0006</name>
    <name evidence="2" type="ORF">TM448A01863_0009</name>
    <name evidence="4" type="ORF">TM448B02269_0005</name>
</gene>
<evidence type="ECO:0000256" key="1">
    <source>
        <dbReference type="SAM" id="MobiDB-lite"/>
    </source>
</evidence>
<dbReference type="EMBL" id="MT144896">
    <property type="protein sequence ID" value="QJI01072.1"/>
    <property type="molecule type" value="Genomic_DNA"/>
</dbReference>
<feature type="region of interest" description="Disordered" evidence="1">
    <location>
        <begin position="1"/>
        <end position="56"/>
    </location>
</feature>
<dbReference type="AlphaFoldDB" id="A0A6H1ZRZ7"/>
<protein>
    <submittedName>
        <fullName evidence="2">Uncharacterized protein</fullName>
    </submittedName>
</protein>
<reference evidence="2" key="1">
    <citation type="submission" date="2020-03" db="EMBL/GenBank/DDBJ databases">
        <title>The deep terrestrial virosphere.</title>
        <authorList>
            <person name="Holmfeldt K."/>
            <person name="Nilsson E."/>
            <person name="Simone D."/>
            <person name="Lopez-Fernandez M."/>
            <person name="Wu X."/>
            <person name="de Brujin I."/>
            <person name="Lundin D."/>
            <person name="Andersson A."/>
            <person name="Bertilsson S."/>
            <person name="Dopson M."/>
        </authorList>
    </citation>
    <scope>NUCLEOTIDE SEQUENCE</scope>
    <source>
        <strain evidence="3">MM415B02603</strain>
        <strain evidence="2">TM448A01863</strain>
        <strain evidence="4">TM448B02269</strain>
    </source>
</reference>
<name>A0A6H1ZRZ7_9ZZZZ</name>
<dbReference type="EMBL" id="MT144212">
    <property type="protein sequence ID" value="QJA50703.1"/>
    <property type="molecule type" value="Genomic_DNA"/>
</dbReference>
<evidence type="ECO:0000313" key="4">
    <source>
        <dbReference type="EMBL" id="QJI01072.1"/>
    </source>
</evidence>
<evidence type="ECO:0000313" key="3">
    <source>
        <dbReference type="EMBL" id="QJA89136.1"/>
    </source>
</evidence>
<evidence type="ECO:0000313" key="2">
    <source>
        <dbReference type="EMBL" id="QJA50703.1"/>
    </source>
</evidence>
<organism evidence="2">
    <name type="scientific">viral metagenome</name>
    <dbReference type="NCBI Taxonomy" id="1070528"/>
    <lineage>
        <taxon>unclassified sequences</taxon>
        <taxon>metagenomes</taxon>
        <taxon>organismal metagenomes</taxon>
    </lineage>
</organism>